<accession>A0ABT0ISB5</accession>
<dbReference type="PANTHER" id="PTHR30151:SF20">
    <property type="entry name" value="ABC TRANSPORTER PERMEASE PROTEIN HI_0355-RELATED"/>
    <property type="match status" value="1"/>
</dbReference>
<sequence>MNMASLNISSASASATAEVEPAANIHADTIQRFLASEQIKQKRERIANRAMAIGFGIFVLIAWAIATEGGFVHALIIPSPVDTIEATVRVVGSSSFWPNVWVTVQEILWAFALGLGGGALLGVSVAMFASVRATLYPYLVAIQAPPKIVLAPIFVTWFGFDQASKIAIGVVMSFFPMFLNTLTGISSVDPNAIKLMKSLTAGRWKTFRYLLLPNALPIMMAGVKLCWTLAVLGVIVGEFVGASAGIGYLIYAMNFQLDIAGVFSLIILLSLFTLFVYQLIEWLEGKIVFWKQL</sequence>
<comment type="caution">
    <text evidence="9">The sequence shown here is derived from an EMBL/GenBank/DDBJ whole genome shotgun (WGS) entry which is preliminary data.</text>
</comment>
<evidence type="ECO:0000256" key="7">
    <source>
        <dbReference type="RuleBase" id="RU363032"/>
    </source>
</evidence>
<protein>
    <submittedName>
        <fullName evidence="9">ABC transporter permease</fullName>
    </submittedName>
</protein>
<keyword evidence="10" id="KW-1185">Reference proteome</keyword>
<dbReference type="Gene3D" id="1.10.3720.10">
    <property type="entry name" value="MetI-like"/>
    <property type="match status" value="1"/>
</dbReference>
<proteinExistence type="inferred from homology"/>
<organism evidence="9 10">
    <name type="scientific">Neorhizobium turbinariae</name>
    <dbReference type="NCBI Taxonomy" id="2937795"/>
    <lineage>
        <taxon>Bacteria</taxon>
        <taxon>Pseudomonadati</taxon>
        <taxon>Pseudomonadota</taxon>
        <taxon>Alphaproteobacteria</taxon>
        <taxon>Hyphomicrobiales</taxon>
        <taxon>Rhizobiaceae</taxon>
        <taxon>Rhizobium/Agrobacterium group</taxon>
        <taxon>Neorhizobium</taxon>
    </lineage>
</organism>
<evidence type="ECO:0000256" key="3">
    <source>
        <dbReference type="ARBA" id="ARBA00022475"/>
    </source>
</evidence>
<evidence type="ECO:0000256" key="4">
    <source>
        <dbReference type="ARBA" id="ARBA00022692"/>
    </source>
</evidence>
<gene>
    <name evidence="9" type="ORF">M0654_12290</name>
</gene>
<dbReference type="Pfam" id="PF00528">
    <property type="entry name" value="BPD_transp_1"/>
    <property type="match status" value="1"/>
</dbReference>
<dbReference type="PROSITE" id="PS50928">
    <property type="entry name" value="ABC_TM1"/>
    <property type="match status" value="1"/>
</dbReference>
<dbReference type="RefSeq" id="WP_248683325.1">
    <property type="nucleotide sequence ID" value="NZ_JALPRY010000012.1"/>
</dbReference>
<feature type="transmembrane region" description="Helical" evidence="7">
    <location>
        <begin position="229"/>
        <end position="252"/>
    </location>
</feature>
<keyword evidence="5 7" id="KW-1133">Transmembrane helix</keyword>
<name>A0ABT0ISB5_9HYPH</name>
<keyword evidence="3" id="KW-1003">Cell membrane</keyword>
<feature type="transmembrane region" description="Helical" evidence="7">
    <location>
        <begin position="135"/>
        <end position="160"/>
    </location>
</feature>
<dbReference type="InterPro" id="IPR035906">
    <property type="entry name" value="MetI-like_sf"/>
</dbReference>
<feature type="transmembrane region" description="Helical" evidence="7">
    <location>
        <begin position="166"/>
        <end position="185"/>
    </location>
</feature>
<dbReference type="SUPFAM" id="SSF161098">
    <property type="entry name" value="MetI-like"/>
    <property type="match status" value="1"/>
</dbReference>
<keyword evidence="6 7" id="KW-0472">Membrane</keyword>
<evidence type="ECO:0000256" key="5">
    <source>
        <dbReference type="ARBA" id="ARBA00022989"/>
    </source>
</evidence>
<evidence type="ECO:0000256" key="2">
    <source>
        <dbReference type="ARBA" id="ARBA00022448"/>
    </source>
</evidence>
<dbReference type="PANTHER" id="PTHR30151">
    <property type="entry name" value="ALKANE SULFONATE ABC TRANSPORTER-RELATED, MEMBRANE SUBUNIT"/>
    <property type="match status" value="1"/>
</dbReference>
<dbReference type="CDD" id="cd06261">
    <property type="entry name" value="TM_PBP2"/>
    <property type="match status" value="1"/>
</dbReference>
<evidence type="ECO:0000313" key="10">
    <source>
        <dbReference type="Proteomes" id="UP001202827"/>
    </source>
</evidence>
<keyword evidence="4 7" id="KW-0812">Transmembrane</keyword>
<feature type="transmembrane region" description="Helical" evidence="7">
    <location>
        <begin position="46"/>
        <end position="66"/>
    </location>
</feature>
<evidence type="ECO:0000313" key="9">
    <source>
        <dbReference type="EMBL" id="MCK8780764.1"/>
    </source>
</evidence>
<feature type="domain" description="ABC transmembrane type-1" evidence="8">
    <location>
        <begin position="96"/>
        <end position="278"/>
    </location>
</feature>
<feature type="transmembrane region" description="Helical" evidence="7">
    <location>
        <begin position="206"/>
        <end position="223"/>
    </location>
</feature>
<comment type="similarity">
    <text evidence="7">Belongs to the binding-protein-dependent transport system permease family.</text>
</comment>
<keyword evidence="2 7" id="KW-0813">Transport</keyword>
<evidence type="ECO:0000256" key="6">
    <source>
        <dbReference type="ARBA" id="ARBA00023136"/>
    </source>
</evidence>
<feature type="transmembrane region" description="Helical" evidence="7">
    <location>
        <begin position="259"/>
        <end position="280"/>
    </location>
</feature>
<reference evidence="9 10" key="1">
    <citation type="submission" date="2022-04" db="EMBL/GenBank/DDBJ databases">
        <title>Rhizobium coralii sp. nov., isolated from coral Turbinaria peltata.</title>
        <authorList>
            <person name="Sun H."/>
        </authorList>
    </citation>
    <scope>NUCLEOTIDE SEQUENCE [LARGE SCALE GENOMIC DNA]</scope>
    <source>
        <strain evidence="9 10">NTR19</strain>
    </source>
</reference>
<dbReference type="Proteomes" id="UP001202827">
    <property type="component" value="Unassembled WGS sequence"/>
</dbReference>
<evidence type="ECO:0000259" key="8">
    <source>
        <dbReference type="PROSITE" id="PS50928"/>
    </source>
</evidence>
<dbReference type="InterPro" id="IPR000515">
    <property type="entry name" value="MetI-like"/>
</dbReference>
<comment type="subcellular location">
    <subcellularLocation>
        <location evidence="1 7">Cell membrane</location>
        <topology evidence="1 7">Multi-pass membrane protein</topology>
    </subcellularLocation>
</comment>
<dbReference type="EMBL" id="JALPRY010000012">
    <property type="protein sequence ID" value="MCK8780764.1"/>
    <property type="molecule type" value="Genomic_DNA"/>
</dbReference>
<evidence type="ECO:0000256" key="1">
    <source>
        <dbReference type="ARBA" id="ARBA00004651"/>
    </source>
</evidence>
<feature type="transmembrane region" description="Helical" evidence="7">
    <location>
        <begin position="107"/>
        <end position="128"/>
    </location>
</feature>